<dbReference type="Proteomes" id="UP001387364">
    <property type="component" value="Chromosome"/>
</dbReference>
<evidence type="ECO:0000313" key="1">
    <source>
        <dbReference type="EMBL" id="WXB93871.1"/>
    </source>
</evidence>
<evidence type="ECO:0008006" key="3">
    <source>
        <dbReference type="Google" id="ProtNLM"/>
    </source>
</evidence>
<protein>
    <recommendedName>
        <fullName evidence="3">DNA-binding protein</fullName>
    </recommendedName>
</protein>
<keyword evidence="2" id="KW-1185">Reference proteome</keyword>
<reference evidence="1 2" key="1">
    <citation type="submission" date="2024-02" db="EMBL/GenBank/DDBJ databases">
        <title>Seven novel Bacillus-like species.</title>
        <authorList>
            <person name="Liu G."/>
        </authorList>
    </citation>
    <scope>NUCLEOTIDE SEQUENCE [LARGE SCALE GENOMIC DNA]</scope>
    <source>
        <strain evidence="1 2">FJAT-52991</strain>
    </source>
</reference>
<sequence>MLDERSIVKMLDAGSSLEDVSEVDGRSPRTLEDFLRKKGYRKHLGKWITKSEKERLIARDRRKRSAGLTEDEQLLARWIIAARQLDEKDKGNLNFRFPRTLINRLNDFADRRGLQKTQTVMVALDKFLSEYE</sequence>
<dbReference type="RefSeq" id="WP_338753402.1">
    <property type="nucleotide sequence ID" value="NZ_CP147404.1"/>
</dbReference>
<proteinExistence type="predicted"/>
<gene>
    <name evidence="1" type="ORF">WDJ61_04365</name>
</gene>
<name>A0ABZ2N953_9BACI</name>
<dbReference type="EMBL" id="CP147404">
    <property type="protein sequence ID" value="WXB93871.1"/>
    <property type="molecule type" value="Genomic_DNA"/>
</dbReference>
<accession>A0ABZ2N953</accession>
<evidence type="ECO:0000313" key="2">
    <source>
        <dbReference type="Proteomes" id="UP001387364"/>
    </source>
</evidence>
<organism evidence="1 2">
    <name type="scientific">Bacillus kandeliae</name>
    <dbReference type="NCBI Taxonomy" id="3129297"/>
    <lineage>
        <taxon>Bacteria</taxon>
        <taxon>Bacillati</taxon>
        <taxon>Bacillota</taxon>
        <taxon>Bacilli</taxon>
        <taxon>Bacillales</taxon>
        <taxon>Bacillaceae</taxon>
        <taxon>Bacillus</taxon>
    </lineage>
</organism>